<dbReference type="PROSITE" id="PS51257">
    <property type="entry name" value="PROKAR_LIPOPROTEIN"/>
    <property type="match status" value="1"/>
</dbReference>
<keyword evidence="3" id="KW-1185">Reference proteome</keyword>
<gene>
    <name evidence="2" type="ordered locus">GNIT_2183</name>
</gene>
<reference evidence="2 3" key="1">
    <citation type="journal article" date="2011" name="J. Bacteriol.">
        <title>Complete genome sequence of seawater bacterium Glaciecola nitratireducens FR1064T.</title>
        <authorList>
            <person name="Bian F."/>
            <person name="Qin Q.L."/>
            <person name="Xie B.B."/>
            <person name="Shu Y.L."/>
            <person name="Zhang X.Y."/>
            <person name="Yu Y."/>
            <person name="Chen B."/>
            <person name="Chen X.L."/>
            <person name="Zhou B.C."/>
            <person name="Zhang Y.Z."/>
        </authorList>
    </citation>
    <scope>NUCLEOTIDE SEQUENCE [LARGE SCALE GENOMIC DNA]</scope>
    <source>
        <strain evidence="3">JCM 12485 / KCTC 12276 / FR1064</strain>
    </source>
</reference>
<dbReference type="OrthoDB" id="505233at2"/>
<dbReference type="RefSeq" id="WP_014109159.1">
    <property type="nucleotide sequence ID" value="NC_016041.1"/>
</dbReference>
<organism evidence="2 3">
    <name type="scientific">Glaciecola nitratireducens (strain JCM 12485 / KCTC 12276 / FR1064)</name>
    <dbReference type="NCBI Taxonomy" id="1085623"/>
    <lineage>
        <taxon>Bacteria</taxon>
        <taxon>Pseudomonadati</taxon>
        <taxon>Pseudomonadota</taxon>
        <taxon>Gammaproteobacteria</taxon>
        <taxon>Alteromonadales</taxon>
        <taxon>Alteromonadaceae</taxon>
        <taxon>Brumicola</taxon>
    </lineage>
</organism>
<keyword evidence="1" id="KW-0732">Signal</keyword>
<dbReference type="PANTHER" id="PTHR42972">
    <property type="entry name" value="TOL-PAL SYSTEM PROTEIN TOLB"/>
    <property type="match status" value="1"/>
</dbReference>
<dbReference type="Gene3D" id="3.40.50.1820">
    <property type="entry name" value="alpha/beta hydrolase"/>
    <property type="match status" value="2"/>
</dbReference>
<feature type="signal peptide" evidence="1">
    <location>
        <begin position="1"/>
        <end position="27"/>
    </location>
</feature>
<dbReference type="PANTHER" id="PTHR42972:SF8">
    <property type="entry name" value="POLYHYDROXYBUTYRATE DEPOLYMERASE"/>
    <property type="match status" value="1"/>
</dbReference>
<proteinExistence type="predicted"/>
<evidence type="ECO:0000313" key="3">
    <source>
        <dbReference type="Proteomes" id="UP000009282"/>
    </source>
</evidence>
<dbReference type="KEGG" id="gni:GNIT_2183"/>
<sequence>MKNFTLKQACFISLASLVLTACGNPSAADGAKNSAPDGIEKPQQPVLSVSGLSSGAYMAMQFHLAFSEKVVGAGLIAGGPYFCAQGSIGIALQNCVANPDATIDLNALAATIEDYQQSGKLAESKYNQNDKVWLLHGTLDTRINGVVADQLALQAETLFAPENIEYVNDQAFAHVMPTLESGGSCVESASPFIGDCGYDAAGELLKHITQLPMPKSTKSIKALSQQLLTFKQGDYAGEHAETLGESAYLFVPQSCKDNINCDIHISFHGCNQNAEAVGDEYAKNAGFNAWADTNNLIVLYPQTKKSAFMPLNPQACWDWWGYTGENYANKDGKQIQAVMALVNSIPTIISNTK</sequence>
<dbReference type="InterPro" id="IPR029058">
    <property type="entry name" value="AB_hydrolase_fold"/>
</dbReference>
<evidence type="ECO:0000256" key="1">
    <source>
        <dbReference type="SAM" id="SignalP"/>
    </source>
</evidence>
<dbReference type="AlphaFoldDB" id="G4QHQ9"/>
<dbReference type="SUPFAM" id="SSF53474">
    <property type="entry name" value="alpha/beta-Hydrolases"/>
    <property type="match status" value="1"/>
</dbReference>
<evidence type="ECO:0000313" key="2">
    <source>
        <dbReference type="EMBL" id="AEP30286.1"/>
    </source>
</evidence>
<feature type="chain" id="PRO_5003467567" evidence="1">
    <location>
        <begin position="28"/>
        <end position="353"/>
    </location>
</feature>
<protein>
    <submittedName>
        <fullName evidence="2">Polyhydroxybutyrate depolymerase</fullName>
    </submittedName>
</protein>
<name>G4QHQ9_GLANF</name>
<accession>G4QHQ9</accession>
<dbReference type="Proteomes" id="UP000009282">
    <property type="component" value="Chromosome"/>
</dbReference>
<dbReference type="EMBL" id="CP003060">
    <property type="protein sequence ID" value="AEP30286.1"/>
    <property type="molecule type" value="Genomic_DNA"/>
</dbReference>
<dbReference type="HOGENOM" id="CLU_042524_0_0_6"/>
<dbReference type="STRING" id="1085623.GNIT_2183"/>
<dbReference type="eggNOG" id="COG3509">
    <property type="taxonomic scope" value="Bacteria"/>
</dbReference>